<evidence type="ECO:0000256" key="1">
    <source>
        <dbReference type="ARBA" id="ARBA00004496"/>
    </source>
</evidence>
<dbReference type="InterPro" id="IPR053924">
    <property type="entry name" value="RecX_HTH_2nd"/>
</dbReference>
<evidence type="ECO:0000259" key="6">
    <source>
        <dbReference type="Pfam" id="PF21981"/>
    </source>
</evidence>
<dbReference type="Pfam" id="PF21981">
    <property type="entry name" value="RecX_HTH3"/>
    <property type="match status" value="1"/>
</dbReference>
<keyword evidence="8" id="KW-1185">Reference proteome</keyword>
<evidence type="ECO:0000259" key="5">
    <source>
        <dbReference type="Pfam" id="PF02631"/>
    </source>
</evidence>
<dbReference type="Pfam" id="PF02631">
    <property type="entry name" value="RecX_HTH2"/>
    <property type="match status" value="1"/>
</dbReference>
<dbReference type="GO" id="GO:0006282">
    <property type="term" value="P:regulation of DNA repair"/>
    <property type="evidence" value="ECO:0007669"/>
    <property type="project" value="InterPro"/>
</dbReference>
<name>A0A0A2MU00_9FLAO</name>
<comment type="caution">
    <text evidence="7">The sequence shown here is derived from an EMBL/GenBank/DDBJ whole genome shotgun (WGS) entry which is preliminary data.</text>
</comment>
<feature type="domain" description="RecX second three-helical" evidence="5">
    <location>
        <begin position="60"/>
        <end position="101"/>
    </location>
</feature>
<dbReference type="AlphaFoldDB" id="A0A0A2MU00"/>
<dbReference type="PANTHER" id="PTHR33602:SF1">
    <property type="entry name" value="REGULATORY PROTEIN RECX FAMILY PROTEIN"/>
    <property type="match status" value="1"/>
</dbReference>
<dbReference type="STRING" id="1107311.Q767_07660"/>
<evidence type="ECO:0000313" key="7">
    <source>
        <dbReference type="EMBL" id="KGO96127.1"/>
    </source>
</evidence>
<dbReference type="GO" id="GO:0005737">
    <property type="term" value="C:cytoplasm"/>
    <property type="evidence" value="ECO:0007669"/>
    <property type="project" value="UniProtKB-SubCell"/>
</dbReference>
<evidence type="ECO:0000256" key="4">
    <source>
        <dbReference type="ARBA" id="ARBA00022490"/>
    </source>
</evidence>
<evidence type="ECO:0000313" key="8">
    <source>
        <dbReference type="Proteomes" id="UP000030149"/>
    </source>
</evidence>
<dbReference type="OrthoDB" id="1523826at2"/>
<reference evidence="8" key="1">
    <citation type="submission" date="2013-09" db="EMBL/GenBank/DDBJ databases">
        <authorList>
            <person name="Zeng Z."/>
            <person name="Chen C."/>
        </authorList>
    </citation>
    <scope>NUCLEOTIDE SEQUENCE [LARGE SCALE GENOMIC DNA]</scope>
    <source>
        <strain evidence="8">DK69</strain>
    </source>
</reference>
<gene>
    <name evidence="7" type="ORF">Q767_07660</name>
</gene>
<keyword evidence="4" id="KW-0963">Cytoplasm</keyword>
<reference evidence="7 8" key="2">
    <citation type="journal article" date="2015" name="Stand. Genomic Sci.">
        <title>High quality draft genomic sequence of Flavobacterium enshiense DK69(T) and comparison among Flavobacterium genomes.</title>
        <authorList>
            <person name="Zeng Z."/>
            <person name="Chen C."/>
            <person name="Du H."/>
            <person name="Wang G."/>
            <person name="Li M."/>
        </authorList>
    </citation>
    <scope>NUCLEOTIDE SEQUENCE [LARGE SCALE GENOMIC DNA]</scope>
    <source>
        <strain evidence="7 8">DK69</strain>
    </source>
</reference>
<evidence type="ECO:0000256" key="2">
    <source>
        <dbReference type="ARBA" id="ARBA00009695"/>
    </source>
</evidence>
<sequence length="162" mass="19615">MKNNTLKTYTVEEAKRKLEFYCSYQDRCHYEVVEKLKSLNMIPQAIDAIAVHLIENNFLNEERFALSFARGKHNIKNWGKVRIVNELKFRQISKYNIERALKEIPTEEYLKNFHELAERQWESIKERNPQKKKKKFCDYFLRKGFESNLILEKINDLSEYED</sequence>
<dbReference type="InterPro" id="IPR003783">
    <property type="entry name" value="Regulatory_RecX"/>
</dbReference>
<comment type="subcellular location">
    <subcellularLocation>
        <location evidence="1">Cytoplasm</location>
    </subcellularLocation>
</comment>
<dbReference type="Gene3D" id="1.10.10.10">
    <property type="entry name" value="Winged helix-like DNA-binding domain superfamily/Winged helix DNA-binding domain"/>
    <property type="match status" value="2"/>
</dbReference>
<organism evidence="7 8">
    <name type="scientific">Flavobacterium enshiense DK69</name>
    <dbReference type="NCBI Taxonomy" id="1107311"/>
    <lineage>
        <taxon>Bacteria</taxon>
        <taxon>Pseudomonadati</taxon>
        <taxon>Bacteroidota</taxon>
        <taxon>Flavobacteriia</taxon>
        <taxon>Flavobacteriales</taxon>
        <taxon>Flavobacteriaceae</taxon>
        <taxon>Flavobacterium</taxon>
    </lineage>
</organism>
<comment type="similarity">
    <text evidence="2">Belongs to the RecX family.</text>
</comment>
<dbReference type="InterPro" id="IPR036388">
    <property type="entry name" value="WH-like_DNA-bd_sf"/>
</dbReference>
<dbReference type="PATRIC" id="fig|1107311.5.peg.2730"/>
<feature type="domain" description="RecX third three-helical" evidence="6">
    <location>
        <begin position="107"/>
        <end position="151"/>
    </location>
</feature>
<proteinExistence type="inferred from homology"/>
<dbReference type="InterPro" id="IPR053925">
    <property type="entry name" value="RecX_HTH_3rd"/>
</dbReference>
<dbReference type="PANTHER" id="PTHR33602">
    <property type="entry name" value="REGULATORY PROTEIN RECX FAMILY PROTEIN"/>
    <property type="match status" value="1"/>
</dbReference>
<protein>
    <recommendedName>
        <fullName evidence="3">Regulatory protein RecX</fullName>
    </recommendedName>
</protein>
<evidence type="ECO:0000256" key="3">
    <source>
        <dbReference type="ARBA" id="ARBA00018111"/>
    </source>
</evidence>
<dbReference type="eggNOG" id="COG2137">
    <property type="taxonomic scope" value="Bacteria"/>
</dbReference>
<accession>A0A0A2MU00</accession>
<dbReference type="Proteomes" id="UP000030149">
    <property type="component" value="Unassembled WGS sequence"/>
</dbReference>
<dbReference type="EMBL" id="JRLZ01000005">
    <property type="protein sequence ID" value="KGO96127.1"/>
    <property type="molecule type" value="Genomic_DNA"/>
</dbReference>
<dbReference type="RefSeq" id="WP_035630349.1">
    <property type="nucleotide sequence ID" value="NZ_AVCS01000008.1"/>
</dbReference>